<dbReference type="AlphaFoldDB" id="A0AAN7VQ22"/>
<protein>
    <recommendedName>
        <fullName evidence="3">HAT C-terminal dimerisation domain-containing protein</fullName>
    </recommendedName>
</protein>
<dbReference type="InterPro" id="IPR012337">
    <property type="entry name" value="RNaseH-like_sf"/>
</dbReference>
<comment type="caution">
    <text evidence="1">The sequence shown here is derived from an EMBL/GenBank/DDBJ whole genome shotgun (WGS) entry which is preliminary data.</text>
</comment>
<dbReference type="SUPFAM" id="SSF53098">
    <property type="entry name" value="Ribonuclease H-like"/>
    <property type="match status" value="1"/>
</dbReference>
<name>A0AAN7VQ22_9COLE</name>
<reference evidence="1 2" key="1">
    <citation type="journal article" date="2024" name="Insects">
        <title>An Improved Chromosome-Level Genome Assembly of the Firefly Pyrocoelia pectoralis.</title>
        <authorList>
            <person name="Fu X."/>
            <person name="Meyer-Rochow V.B."/>
            <person name="Ballantyne L."/>
            <person name="Zhu X."/>
        </authorList>
    </citation>
    <scope>NUCLEOTIDE SEQUENCE [LARGE SCALE GENOMIC DNA]</scope>
    <source>
        <strain evidence="1">XCY_ONT2</strain>
    </source>
</reference>
<evidence type="ECO:0000313" key="2">
    <source>
        <dbReference type="Proteomes" id="UP001329430"/>
    </source>
</evidence>
<proteinExistence type="predicted"/>
<dbReference type="Proteomes" id="UP001329430">
    <property type="component" value="Chromosome 2"/>
</dbReference>
<accession>A0AAN7VQ22</accession>
<evidence type="ECO:0000313" key="1">
    <source>
        <dbReference type="EMBL" id="KAK5648378.1"/>
    </source>
</evidence>
<evidence type="ECO:0008006" key="3">
    <source>
        <dbReference type="Google" id="ProtNLM"/>
    </source>
</evidence>
<gene>
    <name evidence="1" type="ORF">RI129_003270</name>
</gene>
<organism evidence="1 2">
    <name type="scientific">Pyrocoelia pectoralis</name>
    <dbReference type="NCBI Taxonomy" id="417401"/>
    <lineage>
        <taxon>Eukaryota</taxon>
        <taxon>Metazoa</taxon>
        <taxon>Ecdysozoa</taxon>
        <taxon>Arthropoda</taxon>
        <taxon>Hexapoda</taxon>
        <taxon>Insecta</taxon>
        <taxon>Pterygota</taxon>
        <taxon>Neoptera</taxon>
        <taxon>Endopterygota</taxon>
        <taxon>Coleoptera</taxon>
        <taxon>Polyphaga</taxon>
        <taxon>Elateriformia</taxon>
        <taxon>Elateroidea</taxon>
        <taxon>Lampyridae</taxon>
        <taxon>Lampyrinae</taxon>
        <taxon>Pyrocoelia</taxon>
    </lineage>
</organism>
<dbReference type="PANTHER" id="PTHR45913:SF19">
    <property type="entry name" value="LOW QUALITY PROTEIN: ZINC FINGER BED DOMAIN-CONTAINING PROTEIN 5-LIKE"/>
    <property type="match status" value="1"/>
</dbReference>
<dbReference type="PANTHER" id="PTHR45913">
    <property type="entry name" value="EPM2A-INTERACTING PROTEIN 1"/>
    <property type="match status" value="1"/>
</dbReference>
<sequence>MLAAKRINPELNEVLSSVVKAINFIKSNALNSRLFSLLCEDMGSLHCNLLLHTEVCWLSRGCVLSRFYELKEEVCMFLNEKKPDLADKFRDGQWVAQLAFLADIFQLLNVLNLGLQGPSMTSFDLWKKIDSKESYEMFTLFSEFMSETEGLNKRHLNSLVVTYIKSVEYYFEKYFPADADVRIQSMWVVDPFLPIKDGNLSVQEREQLIDIAADTHLKLVKSQCKNISEFWVPLLQEFPQFSVKAMNLILPFHSTCEASFSTLNLIKNKQRNRLTHLDASMRMALTALKPNIDKLCSDMQDQGSH</sequence>
<keyword evidence="2" id="KW-1185">Reference proteome</keyword>
<dbReference type="EMBL" id="JAVRBK010000002">
    <property type="protein sequence ID" value="KAK5648378.1"/>
    <property type="molecule type" value="Genomic_DNA"/>
</dbReference>